<dbReference type="InterPro" id="IPR036165">
    <property type="entry name" value="YefM-like_sf"/>
</dbReference>
<dbReference type="Pfam" id="PF02604">
    <property type="entry name" value="PhdYeFM_antitox"/>
    <property type="match status" value="1"/>
</dbReference>
<dbReference type="InterPro" id="IPR006442">
    <property type="entry name" value="Antitoxin_Phd/YefM"/>
</dbReference>
<comment type="similarity">
    <text evidence="1 2">Belongs to the phD/YefM antitoxin family.</text>
</comment>
<dbReference type="InterPro" id="IPR051416">
    <property type="entry name" value="phD-YefM_TA_antitoxins"/>
</dbReference>
<proteinExistence type="inferred from homology"/>
<name>A0A1D7U6Y0_9HYPH</name>
<dbReference type="STRING" id="1526658.BHK69_24015"/>
<dbReference type="PANTHER" id="PTHR35377">
    <property type="entry name" value="ANTITOXIN VAPB49-RELATED-RELATED"/>
    <property type="match status" value="1"/>
</dbReference>
<comment type="function">
    <text evidence="2">Antitoxin component of a type II toxin-antitoxin (TA) system.</text>
</comment>
<organism evidence="3 4">
    <name type="scientific">Bosea vaviloviae</name>
    <dbReference type="NCBI Taxonomy" id="1526658"/>
    <lineage>
        <taxon>Bacteria</taxon>
        <taxon>Pseudomonadati</taxon>
        <taxon>Pseudomonadota</taxon>
        <taxon>Alphaproteobacteria</taxon>
        <taxon>Hyphomicrobiales</taxon>
        <taxon>Boseaceae</taxon>
        <taxon>Bosea</taxon>
    </lineage>
</organism>
<keyword evidence="4" id="KW-1185">Reference proteome</keyword>
<dbReference type="AlphaFoldDB" id="A0A1D7U6Y0"/>
<dbReference type="KEGG" id="bvv:BHK69_24015"/>
<dbReference type="OrthoDB" id="9800503at2"/>
<evidence type="ECO:0000313" key="4">
    <source>
        <dbReference type="Proteomes" id="UP000094969"/>
    </source>
</evidence>
<dbReference type="Proteomes" id="UP000094969">
    <property type="component" value="Chromosome"/>
</dbReference>
<protein>
    <recommendedName>
        <fullName evidence="2">Antitoxin</fullName>
    </recommendedName>
</protein>
<sequence>MITVGAFEAKTKFSELLDRVERGEEIVITRHGHRVARIISDPPLDAMAEQKARETKAAEVMAEFARVREMLRAEGVSFTVDDILSARDEGRR</sequence>
<dbReference type="SUPFAM" id="SSF143120">
    <property type="entry name" value="YefM-like"/>
    <property type="match status" value="1"/>
</dbReference>
<dbReference type="Gene3D" id="3.40.1620.10">
    <property type="entry name" value="YefM-like domain"/>
    <property type="match status" value="1"/>
</dbReference>
<dbReference type="RefSeq" id="WP_069692299.1">
    <property type="nucleotide sequence ID" value="NZ_CP017147.1"/>
</dbReference>
<gene>
    <name evidence="3" type="ORF">BHK69_24015</name>
</gene>
<dbReference type="EMBL" id="CP017147">
    <property type="protein sequence ID" value="AOO83097.1"/>
    <property type="molecule type" value="Genomic_DNA"/>
</dbReference>
<evidence type="ECO:0000313" key="3">
    <source>
        <dbReference type="EMBL" id="AOO83097.1"/>
    </source>
</evidence>
<evidence type="ECO:0000256" key="1">
    <source>
        <dbReference type="ARBA" id="ARBA00009981"/>
    </source>
</evidence>
<dbReference type="PANTHER" id="PTHR35377:SF8">
    <property type="entry name" value="ANTITOXIN VAPB22"/>
    <property type="match status" value="1"/>
</dbReference>
<dbReference type="NCBIfam" id="TIGR01552">
    <property type="entry name" value="phd_fam"/>
    <property type="match status" value="1"/>
</dbReference>
<accession>A0A1D7U6Y0</accession>
<evidence type="ECO:0000256" key="2">
    <source>
        <dbReference type="RuleBase" id="RU362080"/>
    </source>
</evidence>
<reference evidence="3 4" key="1">
    <citation type="journal article" date="2015" name="Antonie Van Leeuwenhoek">
        <title>Bosea vaviloviae sp. nov., a new species of slow-growing rhizobia isolated from nodules of the relict species Vavilovia formosa (Stev.) Fed.</title>
        <authorList>
            <person name="Safronova V.I."/>
            <person name="Kuznetsova I.G."/>
            <person name="Sazanova A.L."/>
            <person name="Kimeklis A.K."/>
            <person name="Belimov A.A."/>
            <person name="Andronov E.E."/>
            <person name="Pinaev A.G."/>
            <person name="Chizhevskaya E.P."/>
            <person name="Pukhaev A.R."/>
            <person name="Popov K.P."/>
            <person name="Willems A."/>
            <person name="Tikhonovich I.A."/>
        </authorList>
    </citation>
    <scope>NUCLEOTIDE SEQUENCE [LARGE SCALE GENOMIC DNA]</scope>
    <source>
        <strain evidence="3 4">Vaf18</strain>
    </source>
</reference>